<evidence type="ECO:0000256" key="1">
    <source>
        <dbReference type="SAM" id="MobiDB-lite"/>
    </source>
</evidence>
<feature type="compositionally biased region" description="Basic residues" evidence="1">
    <location>
        <begin position="266"/>
        <end position="275"/>
    </location>
</feature>
<name>A0A3L8E4J1_OOCBI</name>
<comment type="caution">
    <text evidence="3">The sequence shown here is derived from an EMBL/GenBank/DDBJ whole genome shotgun (WGS) entry which is preliminary data.</text>
</comment>
<organism evidence="3">
    <name type="scientific">Ooceraea biroi</name>
    <name type="common">Clonal raider ant</name>
    <name type="synonym">Cerapachys biroi</name>
    <dbReference type="NCBI Taxonomy" id="2015173"/>
    <lineage>
        <taxon>Eukaryota</taxon>
        <taxon>Metazoa</taxon>
        <taxon>Ecdysozoa</taxon>
        <taxon>Arthropoda</taxon>
        <taxon>Hexapoda</taxon>
        <taxon>Insecta</taxon>
        <taxon>Pterygota</taxon>
        <taxon>Neoptera</taxon>
        <taxon>Endopterygota</taxon>
        <taxon>Hymenoptera</taxon>
        <taxon>Apocrita</taxon>
        <taxon>Aculeata</taxon>
        <taxon>Formicoidea</taxon>
        <taxon>Formicidae</taxon>
        <taxon>Dorylinae</taxon>
        <taxon>Ooceraea</taxon>
    </lineage>
</organism>
<feature type="region of interest" description="Disordered" evidence="1">
    <location>
        <begin position="184"/>
        <end position="275"/>
    </location>
</feature>
<dbReference type="Proteomes" id="UP000279307">
    <property type="component" value="Chromosome 1"/>
</dbReference>
<evidence type="ECO:0000256" key="2">
    <source>
        <dbReference type="SAM" id="SignalP"/>
    </source>
</evidence>
<gene>
    <name evidence="3" type="ORF">DMN91_001266</name>
</gene>
<protein>
    <submittedName>
        <fullName evidence="3">Uncharacterized protein</fullName>
    </submittedName>
</protein>
<proteinExistence type="predicted"/>
<accession>A0A3L8E4J1</accession>
<sequence length="597" mass="67568">MYTLKGWRATATLLLLALCRGDPLGQGERQLQQRYSDPVVPPFPQHLAPPWEYILREIILKSINPPSPSDAGMPHKRPLDATFYGGPLATHSNDDTNVILSRGNVYRLLNGHWMLCQNGCVDCELCAAQRDPSFKWTLRRVERSPSADPPRHELQLTITPQTDDRLHASDFWPNSYVYVTSQGQRGASIVSVGTPPRDGGLSDPEISTTSGLEDSFSAQHQRSRNPWRLAERDSAANRDDDRTTTRESVSSTEAVGKEEFPEQKQRPRNMRPRYRPRLRATENLGEEVSQLAPKLILGTDRRGQKHLIHVVPADHPPSITGNPDVANHLAPSQFIVNQTMRSNDTVVPKRERQTYQQIFRRIFESLNAHRRSIQDFLEADNVSRHHQTSPAMDVARFTWNNHTVGNFAPLHRGDTALSPYVESKGRTAEKWRHEDTKRNVNDYYARYWDTNYAERSRSQSPMSFNWSEERRKVRVQPYSTNSRGISGISSSISSQTSGNFSADVGSRSGFGNSFVNGTLIGKANNNSIKPSPITTRRGNDQLLRSERLKSGDANREFEASHHPFRIIVTTESPVIRGKHEALNHTKTLQITTLKTFE</sequence>
<reference evidence="3" key="1">
    <citation type="journal article" date="2018" name="Genome Res.">
        <title>The genomic architecture and molecular evolution of ant odorant receptors.</title>
        <authorList>
            <person name="McKenzie S.K."/>
            <person name="Kronauer D.J.C."/>
        </authorList>
    </citation>
    <scope>NUCLEOTIDE SEQUENCE [LARGE SCALE GENOMIC DNA]</scope>
    <source>
        <strain evidence="3">Clonal line C1</strain>
    </source>
</reference>
<feature type="compositionally biased region" description="Basic and acidic residues" evidence="1">
    <location>
        <begin position="255"/>
        <end position="265"/>
    </location>
</feature>
<dbReference type="OrthoDB" id="7696071at2759"/>
<evidence type="ECO:0000313" key="3">
    <source>
        <dbReference type="EMBL" id="RLU27462.1"/>
    </source>
</evidence>
<feature type="signal peptide" evidence="2">
    <location>
        <begin position="1"/>
        <end position="21"/>
    </location>
</feature>
<dbReference type="AlphaFoldDB" id="A0A3L8E4J1"/>
<dbReference type="EMBL" id="QOIP01000001">
    <property type="protein sequence ID" value="RLU27462.1"/>
    <property type="molecule type" value="Genomic_DNA"/>
</dbReference>
<feature type="compositionally biased region" description="Polar residues" evidence="1">
    <location>
        <begin position="205"/>
        <end position="220"/>
    </location>
</feature>
<feature type="chain" id="PRO_5018065068" evidence="2">
    <location>
        <begin position="22"/>
        <end position="597"/>
    </location>
</feature>
<keyword evidence="2" id="KW-0732">Signal</keyword>
<feature type="compositionally biased region" description="Basic and acidic residues" evidence="1">
    <location>
        <begin position="229"/>
        <end position="245"/>
    </location>
</feature>
<reference evidence="3" key="2">
    <citation type="submission" date="2018-07" db="EMBL/GenBank/DDBJ databases">
        <authorList>
            <person name="Mckenzie S.K."/>
            <person name="Kronauer D.J.C."/>
        </authorList>
    </citation>
    <scope>NUCLEOTIDE SEQUENCE</scope>
    <source>
        <strain evidence="3">Clonal line C1</strain>
    </source>
</reference>